<dbReference type="PANTHER" id="PTHR33103:SF93">
    <property type="entry name" value="DUF674 FAMILY PROTEIN"/>
    <property type="match status" value="1"/>
</dbReference>
<reference evidence="1" key="1">
    <citation type="submission" date="2012-05" db="EMBL/GenBank/DDBJ databases">
        <authorList>
            <person name="Krishnakumar V."/>
            <person name="Cheung F."/>
            <person name="Xiao Y."/>
            <person name="Chan A."/>
            <person name="Moskal W.A."/>
            <person name="Town C.D."/>
        </authorList>
    </citation>
    <scope>NUCLEOTIDE SEQUENCE</scope>
</reference>
<protein>
    <submittedName>
        <fullName evidence="1">Uncharacterized protein</fullName>
    </submittedName>
</protein>
<sequence length="99" mass="10992">MKLFEPRSPDGTREFAEGFVRRPSLFVVWDDLQVTHLAKTSSISFLQKLNVPLDDLEEHVVSIGETEGLNLLGASLTSKAALTDGLFYLLKKPKEESTA</sequence>
<dbReference type="AlphaFoldDB" id="I3T379"/>
<proteinExistence type="evidence at transcript level"/>
<organism evidence="1">
    <name type="scientific">Lotus japonicus</name>
    <name type="common">Lotus corniculatus var. japonicus</name>
    <dbReference type="NCBI Taxonomy" id="34305"/>
    <lineage>
        <taxon>Eukaryota</taxon>
        <taxon>Viridiplantae</taxon>
        <taxon>Streptophyta</taxon>
        <taxon>Embryophyta</taxon>
        <taxon>Tracheophyta</taxon>
        <taxon>Spermatophyta</taxon>
        <taxon>Magnoliopsida</taxon>
        <taxon>eudicotyledons</taxon>
        <taxon>Gunneridae</taxon>
        <taxon>Pentapetalae</taxon>
        <taxon>rosids</taxon>
        <taxon>fabids</taxon>
        <taxon>Fabales</taxon>
        <taxon>Fabaceae</taxon>
        <taxon>Papilionoideae</taxon>
        <taxon>50 kb inversion clade</taxon>
        <taxon>NPAAA clade</taxon>
        <taxon>Hologalegina</taxon>
        <taxon>robinioid clade</taxon>
        <taxon>Loteae</taxon>
        <taxon>Lotus</taxon>
    </lineage>
</organism>
<accession>I3T379</accession>
<name>I3T379_LOTJA</name>
<dbReference type="Pfam" id="PF05056">
    <property type="entry name" value="DUF674"/>
    <property type="match status" value="1"/>
</dbReference>
<dbReference type="InterPro" id="IPR007750">
    <property type="entry name" value="DUF674"/>
</dbReference>
<dbReference type="EMBL" id="BT147177">
    <property type="protein sequence ID" value="AFK46971.1"/>
    <property type="molecule type" value="mRNA"/>
</dbReference>
<evidence type="ECO:0000313" key="1">
    <source>
        <dbReference type="EMBL" id="AFK46971.1"/>
    </source>
</evidence>
<dbReference type="PANTHER" id="PTHR33103">
    <property type="entry name" value="OS01G0153900 PROTEIN"/>
    <property type="match status" value="1"/>
</dbReference>